<name>A0A227P5Y5_9FLAO</name>
<dbReference type="Proteomes" id="UP000214684">
    <property type="component" value="Unassembled WGS sequence"/>
</dbReference>
<proteinExistence type="predicted"/>
<organism evidence="1 2">
    <name type="scientific">Flavobacterium araucananum</name>
    <dbReference type="NCBI Taxonomy" id="946678"/>
    <lineage>
        <taxon>Bacteria</taxon>
        <taxon>Pseudomonadati</taxon>
        <taxon>Bacteroidota</taxon>
        <taxon>Flavobacteriia</taxon>
        <taxon>Flavobacteriales</taxon>
        <taxon>Flavobacteriaceae</taxon>
        <taxon>Flavobacterium</taxon>
    </lineage>
</organism>
<dbReference type="InterPro" id="IPR043504">
    <property type="entry name" value="Peptidase_S1_PA_chymotrypsin"/>
</dbReference>
<dbReference type="EMBL" id="MUGS01000022">
    <property type="protein sequence ID" value="OXG05309.1"/>
    <property type="molecule type" value="Genomic_DNA"/>
</dbReference>
<dbReference type="SUPFAM" id="SSF50494">
    <property type="entry name" value="Trypsin-like serine proteases"/>
    <property type="match status" value="1"/>
</dbReference>
<sequence length="265" mass="29910">MKEIFPNPLSFTTIPISMYLHETQKKLATGTAFMYEYLNKFYLITNWHNVTGLNPITKKALAAHGGIPDVLSFSLLVENQTAWDNFQIELYENNVSNWLIHPIHRENVDVVAIEIEIPENFKGIIHSINKIKYDNFSLKVADDVFVLGYPYSLKGSGIFPIWKRGSVATEPDIDQDKLPKFFIDTASKSGMSGSPVVFRRTGIHTDESGKLNSNTIIGEIQGFIGIYSGRITGETELDAQLGIVWKKEVIEEIIIGNIRDNKNFI</sequence>
<comment type="caution">
    <text evidence="1">The sequence shown here is derived from an EMBL/GenBank/DDBJ whole genome shotgun (WGS) entry which is preliminary data.</text>
</comment>
<reference evidence="1 2" key="1">
    <citation type="submission" date="2016-11" db="EMBL/GenBank/DDBJ databases">
        <title>Whole genomes of Flavobacteriaceae.</title>
        <authorList>
            <person name="Stine C."/>
            <person name="Li C."/>
            <person name="Tadesse D."/>
        </authorList>
    </citation>
    <scope>NUCLEOTIDE SEQUENCE [LARGE SCALE GENOMIC DNA]</scope>
    <source>
        <strain evidence="1 2">DSM 24704</strain>
    </source>
</reference>
<dbReference type="AlphaFoldDB" id="A0A227P5Y5"/>
<gene>
    <name evidence="1" type="ORF">B0A64_13120</name>
</gene>
<accession>A0A227P5Y5</accession>
<dbReference type="OrthoDB" id="4696264at2"/>
<evidence type="ECO:0008006" key="3">
    <source>
        <dbReference type="Google" id="ProtNLM"/>
    </source>
</evidence>
<evidence type="ECO:0000313" key="2">
    <source>
        <dbReference type="Proteomes" id="UP000214684"/>
    </source>
</evidence>
<protein>
    <recommendedName>
        <fullName evidence="3">Serine protease</fullName>
    </recommendedName>
</protein>
<keyword evidence="2" id="KW-1185">Reference proteome</keyword>
<dbReference type="InterPro" id="IPR009003">
    <property type="entry name" value="Peptidase_S1_PA"/>
</dbReference>
<evidence type="ECO:0000313" key="1">
    <source>
        <dbReference type="EMBL" id="OXG05309.1"/>
    </source>
</evidence>
<dbReference type="RefSeq" id="WP_089479980.1">
    <property type="nucleotide sequence ID" value="NZ_MUGS01000022.1"/>
</dbReference>
<dbReference type="Gene3D" id="2.40.10.10">
    <property type="entry name" value="Trypsin-like serine proteases"/>
    <property type="match status" value="1"/>
</dbReference>